<dbReference type="InterPro" id="IPR036514">
    <property type="entry name" value="SGNH_hydro_sf"/>
</dbReference>
<proteinExistence type="predicted"/>
<dbReference type="Gene3D" id="2.60.120.1360">
    <property type="match status" value="1"/>
</dbReference>
<reference evidence="1" key="1">
    <citation type="submission" date="2022-12" db="EMBL/GenBank/DDBJ databases">
        <title>Phocaeicola acetigenes sp. nov., isolated feces from a healthy human.</title>
        <authorList>
            <person name="Do H."/>
            <person name="Ha Y.B."/>
            <person name="Kim J.-S."/>
            <person name="Suh M.K."/>
            <person name="Kim H.S."/>
            <person name="Lee J.-S."/>
        </authorList>
    </citation>
    <scope>NUCLEOTIDE SEQUENCE</scope>
    <source>
        <strain evidence="1">KGMB11183</strain>
    </source>
</reference>
<dbReference type="CDD" id="cd01825">
    <property type="entry name" value="SGNH_hydrolase_peri1"/>
    <property type="match status" value="1"/>
</dbReference>
<name>A0ABT4PFE6_9BACT</name>
<dbReference type="Proteomes" id="UP001141933">
    <property type="component" value="Unassembled WGS sequence"/>
</dbReference>
<keyword evidence="1" id="KW-0378">Hydrolase</keyword>
<organism evidence="1 2">
    <name type="scientific">Phocaeicola acetigenes</name>
    <dbReference type="NCBI Taxonomy" id="3016083"/>
    <lineage>
        <taxon>Bacteria</taxon>
        <taxon>Pseudomonadati</taxon>
        <taxon>Bacteroidota</taxon>
        <taxon>Bacteroidia</taxon>
        <taxon>Bacteroidales</taxon>
        <taxon>Bacteroidaceae</taxon>
        <taxon>Phocaeicola</taxon>
    </lineage>
</organism>
<comment type="caution">
    <text evidence="1">The sequence shown here is derived from an EMBL/GenBank/DDBJ whole genome shotgun (WGS) entry which is preliminary data.</text>
</comment>
<dbReference type="EMBL" id="JAPZVM010000002">
    <property type="protein sequence ID" value="MCZ8371726.1"/>
    <property type="molecule type" value="Genomic_DNA"/>
</dbReference>
<keyword evidence="2" id="KW-1185">Reference proteome</keyword>
<dbReference type="Gene3D" id="3.40.50.1110">
    <property type="entry name" value="SGNH hydrolase"/>
    <property type="match status" value="1"/>
</dbReference>
<dbReference type="RefSeq" id="WP_269876787.1">
    <property type="nucleotide sequence ID" value="NZ_JAPZVM010000002.1"/>
</dbReference>
<accession>A0ABT4PFE6</accession>
<dbReference type="SUPFAM" id="SSF52266">
    <property type="entry name" value="SGNH hydrolase"/>
    <property type="match status" value="1"/>
</dbReference>
<evidence type="ECO:0000313" key="1">
    <source>
        <dbReference type="EMBL" id="MCZ8371726.1"/>
    </source>
</evidence>
<protein>
    <submittedName>
        <fullName evidence="1">SGNH/GDSL hydrolase family protein</fullName>
    </submittedName>
</protein>
<dbReference type="GO" id="GO:0016787">
    <property type="term" value="F:hydrolase activity"/>
    <property type="evidence" value="ECO:0007669"/>
    <property type="project" value="UniProtKB-KW"/>
</dbReference>
<evidence type="ECO:0000313" key="2">
    <source>
        <dbReference type="Proteomes" id="UP001141933"/>
    </source>
</evidence>
<sequence length="456" mass="50785">MKNKISFTFLFTLLVVVGLLALHYLPPVKVNDKPLRKVDLLADLRPDIVEVADSDTVLLPPVVKPTFVDTCKTGITCIEDYSDSTMRGMTHFYEALTNRSTLNRPVRIAYFGDSFIEADILTGDLRAMLQNKFGGCGVGYVSVTSKIAGFRPTVLHSFDGWESHSVTDSTFFDDARQDLSNHYFIAGKGASVTLKGQRKYASRLDSCRISTFYFHTSDSLILSASINGGTPVSYHFSGAESMQAATVEGNIRNICWKVEKVDSVATFYGVTMDGEEGITLDNFSTRGSGGQQLGRIPMATLKAYNRLRTYDLIVLQYGLNVAFQEGKDYSYYKVPMAKVVNRLKEAFPEASILIVGIGDREYKDENGELRTMPGVKNLIRYQQALAAETHVAFWNLFQAMGGEGSMVEMVNSKPSMANYDYTHINFRGGKHIAGLLFEALMYGKEQHEKRKAYEAE</sequence>
<gene>
    <name evidence="1" type="ORF">O6P32_03275</name>
</gene>